<keyword evidence="2" id="KW-1185">Reference proteome</keyword>
<evidence type="ECO:0000313" key="1">
    <source>
        <dbReference type="EMBL" id="KAF2998239.1"/>
    </source>
</evidence>
<dbReference type="AlphaFoldDB" id="A0A9P4T8A2"/>
<evidence type="ECO:0008006" key="3">
    <source>
        <dbReference type="Google" id="ProtNLM"/>
    </source>
</evidence>
<evidence type="ECO:0000313" key="2">
    <source>
        <dbReference type="Proteomes" id="UP000801428"/>
    </source>
</evidence>
<dbReference type="InterPro" id="IPR038883">
    <property type="entry name" value="AN11006-like"/>
</dbReference>
<dbReference type="PANTHER" id="PTHR42085:SF1">
    <property type="entry name" value="F-BOX DOMAIN-CONTAINING PROTEIN"/>
    <property type="match status" value="1"/>
</dbReference>
<sequence length="301" mass="34134">METVLRSKPGLALSTTEEQPKKTLSLLDLPGEIRNPIYNFVIGNDTVTFVQKTCLSHANQHASQLGHIPLASTCRQLYHELRALVRLSTTINVEHFSLNRYLQTFHPLGTSSALSAKLRILLPKDSKRPTEDVPFVDITHLLGLMIENPKFTCSIGQTTDNSSTALTEAASLETVLCNLASSAQHNLTDIFSIRLVLRRSGPTIWYVFKQHTKLPGEWPWYGAHDLEGESWRLWVGWLKERKLLEMDGWHISMTVHASVSDIPPLIWLPREGGEYAVMPEEQQLASQWTNTPWTWVSAFRR</sequence>
<comment type="caution">
    <text evidence="1">The sequence shown here is derived from an EMBL/GenBank/DDBJ whole genome shotgun (WGS) entry which is preliminary data.</text>
</comment>
<proteinExistence type="predicted"/>
<dbReference type="OrthoDB" id="3790521at2759"/>
<organism evidence="1 2">
    <name type="scientific">Curvularia kusanoi</name>
    <name type="common">Cochliobolus kusanoi</name>
    <dbReference type="NCBI Taxonomy" id="90978"/>
    <lineage>
        <taxon>Eukaryota</taxon>
        <taxon>Fungi</taxon>
        <taxon>Dikarya</taxon>
        <taxon>Ascomycota</taxon>
        <taxon>Pezizomycotina</taxon>
        <taxon>Dothideomycetes</taxon>
        <taxon>Pleosporomycetidae</taxon>
        <taxon>Pleosporales</taxon>
        <taxon>Pleosporineae</taxon>
        <taxon>Pleosporaceae</taxon>
        <taxon>Curvularia</taxon>
    </lineage>
</organism>
<protein>
    <recommendedName>
        <fullName evidence="3">F-box domain-containing protein</fullName>
    </recommendedName>
</protein>
<dbReference type="EMBL" id="SWKU01000020">
    <property type="protein sequence ID" value="KAF2998239.1"/>
    <property type="molecule type" value="Genomic_DNA"/>
</dbReference>
<accession>A0A9P4T8A2</accession>
<name>A0A9P4T8A2_CURKU</name>
<dbReference type="PANTHER" id="PTHR42085">
    <property type="entry name" value="F-BOX DOMAIN-CONTAINING PROTEIN"/>
    <property type="match status" value="1"/>
</dbReference>
<reference evidence="1" key="1">
    <citation type="submission" date="2019-04" db="EMBL/GenBank/DDBJ databases">
        <title>Sequencing of skin fungus with MAO and IRED activity.</title>
        <authorList>
            <person name="Marsaioli A.J."/>
            <person name="Bonatto J.M.C."/>
            <person name="Reis Junior O."/>
        </authorList>
    </citation>
    <scope>NUCLEOTIDE SEQUENCE</scope>
    <source>
        <strain evidence="1">30M1</strain>
    </source>
</reference>
<gene>
    <name evidence="1" type="ORF">E8E13_005858</name>
</gene>
<dbReference type="Proteomes" id="UP000801428">
    <property type="component" value="Unassembled WGS sequence"/>
</dbReference>